<keyword evidence="1" id="KW-1185">Reference proteome</keyword>
<name>A0A0N5BQJ1_STREA</name>
<dbReference type="WBParaSite" id="SPAL_0000815500.1">
    <property type="protein sequence ID" value="SPAL_0000815500.1"/>
    <property type="gene ID" value="SPAL_0000815500"/>
</dbReference>
<reference evidence="2" key="1">
    <citation type="submission" date="2017-02" db="UniProtKB">
        <authorList>
            <consortium name="WormBaseParasite"/>
        </authorList>
    </citation>
    <scope>IDENTIFICATION</scope>
</reference>
<evidence type="ECO:0000313" key="1">
    <source>
        <dbReference type="Proteomes" id="UP000046392"/>
    </source>
</evidence>
<evidence type="ECO:0000313" key="2">
    <source>
        <dbReference type="WBParaSite" id="SPAL_0000815500.1"/>
    </source>
</evidence>
<dbReference type="AlphaFoldDB" id="A0A0N5BQJ1"/>
<dbReference type="Proteomes" id="UP000046392">
    <property type="component" value="Unplaced"/>
</dbReference>
<organism evidence="1 2">
    <name type="scientific">Strongyloides papillosus</name>
    <name type="common">Intestinal threadworm</name>
    <dbReference type="NCBI Taxonomy" id="174720"/>
    <lineage>
        <taxon>Eukaryota</taxon>
        <taxon>Metazoa</taxon>
        <taxon>Ecdysozoa</taxon>
        <taxon>Nematoda</taxon>
        <taxon>Chromadorea</taxon>
        <taxon>Rhabditida</taxon>
        <taxon>Tylenchina</taxon>
        <taxon>Panagrolaimomorpha</taxon>
        <taxon>Strongyloidoidea</taxon>
        <taxon>Strongyloididae</taxon>
        <taxon>Strongyloides</taxon>
    </lineage>
</organism>
<sequence>MKGGVRCLNKEKIELPVLQQYDDKNPREFLEKFEMRYGGVEKTSQHQLFKEYLSGGALIAYKALKIEDYNNFKEFADAWIENYKPNFSNKRREIILEQLLINNSRKADSPIQYINRLQGWINELSELRHLPDSEIAKYWLAAAKGLKRYDEIFDYYCSSNRENSLLKAKVLAALKKETQRDPTYKKENTGPSTTK</sequence>
<protein>
    <submittedName>
        <fullName evidence="2">Retrotransposon gag domain-containing protein</fullName>
    </submittedName>
</protein>
<proteinExistence type="predicted"/>
<dbReference type="STRING" id="174720.A0A0N5BQJ1"/>
<accession>A0A0N5BQJ1</accession>